<keyword evidence="2" id="KW-0472">Membrane</keyword>
<organism evidence="3 4">
    <name type="scientific">Methanococcus maripaludis (strain C5 / ATCC BAA-1333)</name>
    <dbReference type="NCBI Taxonomy" id="402880"/>
    <lineage>
        <taxon>Archaea</taxon>
        <taxon>Methanobacteriati</taxon>
        <taxon>Methanobacteriota</taxon>
        <taxon>Methanomada group</taxon>
        <taxon>Methanococci</taxon>
        <taxon>Methanococcales</taxon>
        <taxon>Methanococcaceae</taxon>
        <taxon>Methanococcus</taxon>
    </lineage>
</organism>
<evidence type="ECO:0000313" key="4">
    <source>
        <dbReference type="Proteomes" id="UP000000253"/>
    </source>
</evidence>
<dbReference type="AlphaFoldDB" id="A4FYV4"/>
<dbReference type="HOGENOM" id="CLU_2581450_0_0_2"/>
<dbReference type="GeneID" id="68955778"/>
<reference evidence="3 4" key="1">
    <citation type="submission" date="2007-03" db="EMBL/GenBank/DDBJ databases">
        <title>Complete sequence of chromosome of Methanococcus maripaludis C5.</title>
        <authorList>
            <consortium name="US DOE Joint Genome Institute"/>
            <person name="Copeland A."/>
            <person name="Lucas S."/>
            <person name="Lapidus A."/>
            <person name="Barry K."/>
            <person name="Glavina del Rio T."/>
            <person name="Dalin E."/>
            <person name="Tice H."/>
            <person name="Pitluck S."/>
            <person name="Chertkov O."/>
            <person name="Brettin T."/>
            <person name="Bruce D."/>
            <person name="Han C."/>
            <person name="Detter J.C."/>
            <person name="Schmutz J."/>
            <person name="Larimer F."/>
            <person name="Land M."/>
            <person name="Hauser L."/>
            <person name="Kyrpides N."/>
            <person name="Mikhailova N."/>
            <person name="Sieprawska-Lupa M."/>
            <person name="Whitman W.B."/>
            <person name="Richardson P."/>
        </authorList>
    </citation>
    <scope>NUCLEOTIDE SEQUENCE [LARGE SCALE GENOMIC DNA]</scope>
    <source>
        <strain evidence="4">C5 / ATCC BAA-1333</strain>
    </source>
</reference>
<accession>A4FYV4</accession>
<dbReference type="STRING" id="402880.MmarC5_1086"/>
<dbReference type="Proteomes" id="UP000000253">
    <property type="component" value="Chromosome"/>
</dbReference>
<evidence type="ECO:0000256" key="2">
    <source>
        <dbReference type="SAM" id="Phobius"/>
    </source>
</evidence>
<feature type="transmembrane region" description="Helical" evidence="2">
    <location>
        <begin position="44"/>
        <end position="66"/>
    </location>
</feature>
<evidence type="ECO:0000313" key="3">
    <source>
        <dbReference type="EMBL" id="ABO35388.1"/>
    </source>
</evidence>
<protein>
    <submittedName>
        <fullName evidence="3">Uncharacterized protein</fullName>
    </submittedName>
</protein>
<dbReference type="CDD" id="cd12087">
    <property type="entry name" value="TM_EGFR-like"/>
    <property type="match status" value="1"/>
</dbReference>
<evidence type="ECO:0000256" key="1">
    <source>
        <dbReference type="SAM" id="MobiDB-lite"/>
    </source>
</evidence>
<feature type="region of interest" description="Disordered" evidence="1">
    <location>
        <begin position="1"/>
        <end position="36"/>
    </location>
</feature>
<dbReference type="KEGG" id="mmq:MmarC5_1086"/>
<keyword evidence="2" id="KW-1133">Transmembrane helix</keyword>
<name>A4FYV4_METM5</name>
<keyword evidence="2" id="KW-0812">Transmembrane</keyword>
<sequence length="80" mass="8465">MPSTTSQVMNMNSGDESGAPQNFAGGPDGNRNPLSTIQNSITSAIPYVIGGLVALAAIAVFVYKIIKRKKLAKQNKNKTE</sequence>
<feature type="compositionally biased region" description="Polar residues" evidence="1">
    <location>
        <begin position="1"/>
        <end position="15"/>
    </location>
</feature>
<gene>
    <name evidence="3" type="ordered locus">MmarC5_1086</name>
</gene>
<dbReference type="RefSeq" id="WP_011868841.1">
    <property type="nucleotide sequence ID" value="NC_009135.1"/>
</dbReference>
<dbReference type="EMBL" id="CP000609">
    <property type="protein sequence ID" value="ABO35388.1"/>
    <property type="molecule type" value="Genomic_DNA"/>
</dbReference>
<dbReference type="eggNOG" id="arCOG02079">
    <property type="taxonomic scope" value="Archaea"/>
</dbReference>
<proteinExistence type="predicted"/>